<evidence type="ECO:0000256" key="5">
    <source>
        <dbReference type="ARBA" id="ARBA00023002"/>
    </source>
</evidence>
<keyword evidence="7" id="KW-0676">Redox-active center</keyword>
<dbReference type="AlphaFoldDB" id="A0A0F9YE87"/>
<evidence type="ECO:0000256" key="4">
    <source>
        <dbReference type="ARBA" id="ARBA00022827"/>
    </source>
</evidence>
<dbReference type="PRINTS" id="PR00411">
    <property type="entry name" value="PNDRDTASEI"/>
</dbReference>
<evidence type="ECO:0000256" key="1">
    <source>
        <dbReference type="ARBA" id="ARBA00001974"/>
    </source>
</evidence>
<dbReference type="InterPro" id="IPR012999">
    <property type="entry name" value="Pyr_OxRdtase_I_AS"/>
</dbReference>
<dbReference type="EMBL" id="LAZR01000004">
    <property type="protein sequence ID" value="KKO10527.1"/>
    <property type="molecule type" value="Genomic_DNA"/>
</dbReference>
<dbReference type="GO" id="GO:0045454">
    <property type="term" value="P:cell redox homeostasis"/>
    <property type="evidence" value="ECO:0007669"/>
    <property type="project" value="InterPro"/>
</dbReference>
<evidence type="ECO:0000256" key="7">
    <source>
        <dbReference type="ARBA" id="ARBA00023284"/>
    </source>
</evidence>
<dbReference type="PANTHER" id="PTHR42737:SF2">
    <property type="entry name" value="GLUTATHIONE REDUCTASE"/>
    <property type="match status" value="1"/>
</dbReference>
<dbReference type="GO" id="GO:0005829">
    <property type="term" value="C:cytosol"/>
    <property type="evidence" value="ECO:0007669"/>
    <property type="project" value="TreeGrafter"/>
</dbReference>
<keyword evidence="5" id="KW-0560">Oxidoreductase</keyword>
<dbReference type="NCBIfam" id="NF004776">
    <property type="entry name" value="PRK06116.1"/>
    <property type="match status" value="1"/>
</dbReference>
<dbReference type="GO" id="GO:0005739">
    <property type="term" value="C:mitochondrion"/>
    <property type="evidence" value="ECO:0007669"/>
    <property type="project" value="TreeGrafter"/>
</dbReference>
<protein>
    <recommendedName>
        <fullName evidence="11">Glutathione-disulfide reductase</fullName>
    </recommendedName>
</protein>
<sequence length="451" mass="48683">MSTYEYDFFVIGAGSGGVRAARTAAALGARTGIAEARFFGGTCVNVGCIPKKLYTYAAHTRHDIADSAAYGWHTQTPPVFEWSLLKQNKDKEIKRLNGIYKNLLSAANVDIHEGHARISGANRVTVGDREITAKHILVAVGGQSFMPPVPGIEHAMDSDDFFELTSQPATVLIVGGGYIATELAGVFSGLGTEVTLAYRGDSLLNGFDEDIRTFFTDAIKSYTHLKLNSDIERIDTLGDQKQVLFADGSKQTFDAVLYATGRVPATANLGLADHDVRLSDVGAIIVDGNFETSMPGVYAVGDVIDRVTLTPVALAEGQALARRLFGGPEQRVSYDLVPAAVFSDPQIATVGMTEAEARSCHQHIEVYRSRFRPLKHTLTGRESFSLMKMLVDKETDRVVGMHMAGDDAAEIMQGMAVAMQVGATKAQFDLTIGIHPTAAEEFVTMRTPVDD</sequence>
<evidence type="ECO:0000259" key="9">
    <source>
        <dbReference type="Pfam" id="PF07992"/>
    </source>
</evidence>
<feature type="domain" description="FAD/NAD(P)-binding" evidence="9">
    <location>
        <begin position="6"/>
        <end position="317"/>
    </location>
</feature>
<organism evidence="10">
    <name type="scientific">marine sediment metagenome</name>
    <dbReference type="NCBI Taxonomy" id="412755"/>
    <lineage>
        <taxon>unclassified sequences</taxon>
        <taxon>metagenomes</taxon>
        <taxon>ecological metagenomes</taxon>
    </lineage>
</organism>
<comment type="similarity">
    <text evidence="2">Belongs to the class-I pyridine nucleotide-disulfide oxidoreductase family.</text>
</comment>
<dbReference type="GO" id="GO:0050660">
    <property type="term" value="F:flavin adenine dinucleotide binding"/>
    <property type="evidence" value="ECO:0007669"/>
    <property type="project" value="InterPro"/>
</dbReference>
<dbReference type="GO" id="GO:0004362">
    <property type="term" value="F:glutathione-disulfide reductase (NADPH) activity"/>
    <property type="evidence" value="ECO:0007669"/>
    <property type="project" value="TreeGrafter"/>
</dbReference>
<gene>
    <name evidence="10" type="ORF">LCGC14_0020060</name>
</gene>
<comment type="cofactor">
    <cofactor evidence="1">
        <name>FAD</name>
        <dbReference type="ChEBI" id="CHEBI:57692"/>
    </cofactor>
</comment>
<keyword evidence="3" id="KW-0285">Flavoprotein</keyword>
<dbReference type="PROSITE" id="PS00076">
    <property type="entry name" value="PYRIDINE_REDOX_1"/>
    <property type="match status" value="1"/>
</dbReference>
<dbReference type="InterPro" id="IPR004099">
    <property type="entry name" value="Pyr_nucl-diS_OxRdtase_dimer"/>
</dbReference>
<dbReference type="InterPro" id="IPR046952">
    <property type="entry name" value="GSHR/TRXR-like"/>
</dbReference>
<evidence type="ECO:0008006" key="11">
    <source>
        <dbReference type="Google" id="ProtNLM"/>
    </source>
</evidence>
<dbReference type="InterPro" id="IPR023753">
    <property type="entry name" value="FAD/NAD-binding_dom"/>
</dbReference>
<dbReference type="InterPro" id="IPR036188">
    <property type="entry name" value="FAD/NAD-bd_sf"/>
</dbReference>
<dbReference type="InterPro" id="IPR001100">
    <property type="entry name" value="Pyr_nuc-diS_OxRdtase"/>
</dbReference>
<evidence type="ECO:0000259" key="8">
    <source>
        <dbReference type="Pfam" id="PF02852"/>
    </source>
</evidence>
<dbReference type="GO" id="GO:0006749">
    <property type="term" value="P:glutathione metabolic process"/>
    <property type="evidence" value="ECO:0007669"/>
    <property type="project" value="TreeGrafter"/>
</dbReference>
<feature type="domain" description="Pyridine nucleotide-disulphide oxidoreductase dimerisation" evidence="8">
    <location>
        <begin position="337"/>
        <end position="445"/>
    </location>
</feature>
<dbReference type="SUPFAM" id="SSF55424">
    <property type="entry name" value="FAD/NAD-linked reductases, dimerisation (C-terminal) domain"/>
    <property type="match status" value="1"/>
</dbReference>
<keyword evidence="6" id="KW-1015">Disulfide bond</keyword>
<reference evidence="10" key="1">
    <citation type="journal article" date="2015" name="Nature">
        <title>Complex archaea that bridge the gap between prokaryotes and eukaryotes.</title>
        <authorList>
            <person name="Spang A."/>
            <person name="Saw J.H."/>
            <person name="Jorgensen S.L."/>
            <person name="Zaremba-Niedzwiedzka K."/>
            <person name="Martijn J."/>
            <person name="Lind A.E."/>
            <person name="van Eijk R."/>
            <person name="Schleper C."/>
            <person name="Guy L."/>
            <person name="Ettema T.J."/>
        </authorList>
    </citation>
    <scope>NUCLEOTIDE SEQUENCE</scope>
</reference>
<comment type="caution">
    <text evidence="10">The sequence shown here is derived from an EMBL/GenBank/DDBJ whole genome shotgun (WGS) entry which is preliminary data.</text>
</comment>
<name>A0A0F9YE87_9ZZZZ</name>
<dbReference type="Gene3D" id="3.50.50.60">
    <property type="entry name" value="FAD/NAD(P)-binding domain"/>
    <property type="match status" value="2"/>
</dbReference>
<dbReference type="InterPro" id="IPR016156">
    <property type="entry name" value="FAD/NAD-linked_Rdtase_dimer_sf"/>
</dbReference>
<keyword evidence="4" id="KW-0274">FAD</keyword>
<accession>A0A0F9YE87</accession>
<evidence type="ECO:0000256" key="6">
    <source>
        <dbReference type="ARBA" id="ARBA00023157"/>
    </source>
</evidence>
<dbReference type="Pfam" id="PF07992">
    <property type="entry name" value="Pyr_redox_2"/>
    <property type="match status" value="1"/>
</dbReference>
<dbReference type="PRINTS" id="PR00368">
    <property type="entry name" value="FADPNR"/>
</dbReference>
<dbReference type="PIRSF" id="PIRSF000350">
    <property type="entry name" value="Mercury_reductase_MerA"/>
    <property type="match status" value="1"/>
</dbReference>
<proteinExistence type="inferred from homology"/>
<dbReference type="Pfam" id="PF02852">
    <property type="entry name" value="Pyr_redox_dim"/>
    <property type="match status" value="1"/>
</dbReference>
<dbReference type="Gene3D" id="3.30.390.30">
    <property type="match status" value="1"/>
</dbReference>
<dbReference type="GO" id="GO:0034599">
    <property type="term" value="P:cellular response to oxidative stress"/>
    <property type="evidence" value="ECO:0007669"/>
    <property type="project" value="TreeGrafter"/>
</dbReference>
<dbReference type="SUPFAM" id="SSF51905">
    <property type="entry name" value="FAD/NAD(P)-binding domain"/>
    <property type="match status" value="1"/>
</dbReference>
<dbReference type="PANTHER" id="PTHR42737">
    <property type="entry name" value="GLUTATHIONE REDUCTASE"/>
    <property type="match status" value="1"/>
</dbReference>
<evidence type="ECO:0000256" key="3">
    <source>
        <dbReference type="ARBA" id="ARBA00022630"/>
    </source>
</evidence>
<evidence type="ECO:0000313" key="10">
    <source>
        <dbReference type="EMBL" id="KKO10527.1"/>
    </source>
</evidence>
<evidence type="ECO:0000256" key="2">
    <source>
        <dbReference type="ARBA" id="ARBA00007532"/>
    </source>
</evidence>